<sequence length="154" mass="16665">MRSYLTSSSNSSNGRCISCMSGILATWSNSKCSRTSSCARVIPRAGSPARLLQQASPRRRSRPMYFVVLRASTASRSTVGSVWLKALCCRSSAGVWPDLLLGLRDACSRSTDPRFHGRDTCSISAGLVKHADWIGSGADLDNPYGHWMTTQSAC</sequence>
<organism evidence="1 2">
    <name type="scientific">Lophiostoma macrostomum CBS 122681</name>
    <dbReference type="NCBI Taxonomy" id="1314788"/>
    <lineage>
        <taxon>Eukaryota</taxon>
        <taxon>Fungi</taxon>
        <taxon>Dikarya</taxon>
        <taxon>Ascomycota</taxon>
        <taxon>Pezizomycotina</taxon>
        <taxon>Dothideomycetes</taxon>
        <taxon>Pleosporomycetidae</taxon>
        <taxon>Pleosporales</taxon>
        <taxon>Lophiostomataceae</taxon>
        <taxon>Lophiostoma</taxon>
    </lineage>
</organism>
<keyword evidence="2" id="KW-1185">Reference proteome</keyword>
<dbReference type="AlphaFoldDB" id="A0A6A6TCA8"/>
<proteinExistence type="predicted"/>
<dbReference type="EMBL" id="MU004330">
    <property type="protein sequence ID" value="KAF2656957.1"/>
    <property type="molecule type" value="Genomic_DNA"/>
</dbReference>
<dbReference type="Proteomes" id="UP000799324">
    <property type="component" value="Unassembled WGS sequence"/>
</dbReference>
<evidence type="ECO:0000313" key="1">
    <source>
        <dbReference type="EMBL" id="KAF2656957.1"/>
    </source>
</evidence>
<gene>
    <name evidence="1" type="ORF">K491DRAFT_350531</name>
</gene>
<accession>A0A6A6TCA8</accession>
<protein>
    <submittedName>
        <fullName evidence="1">Uncharacterized protein</fullName>
    </submittedName>
</protein>
<reference evidence="1" key="1">
    <citation type="journal article" date="2020" name="Stud. Mycol.">
        <title>101 Dothideomycetes genomes: a test case for predicting lifestyles and emergence of pathogens.</title>
        <authorList>
            <person name="Haridas S."/>
            <person name="Albert R."/>
            <person name="Binder M."/>
            <person name="Bloem J."/>
            <person name="Labutti K."/>
            <person name="Salamov A."/>
            <person name="Andreopoulos B."/>
            <person name="Baker S."/>
            <person name="Barry K."/>
            <person name="Bills G."/>
            <person name="Bluhm B."/>
            <person name="Cannon C."/>
            <person name="Castanera R."/>
            <person name="Culley D."/>
            <person name="Daum C."/>
            <person name="Ezra D."/>
            <person name="Gonzalez J."/>
            <person name="Henrissat B."/>
            <person name="Kuo A."/>
            <person name="Liang C."/>
            <person name="Lipzen A."/>
            <person name="Lutzoni F."/>
            <person name="Magnuson J."/>
            <person name="Mondo S."/>
            <person name="Nolan M."/>
            <person name="Ohm R."/>
            <person name="Pangilinan J."/>
            <person name="Park H.-J."/>
            <person name="Ramirez L."/>
            <person name="Alfaro M."/>
            <person name="Sun H."/>
            <person name="Tritt A."/>
            <person name="Yoshinaga Y."/>
            <person name="Zwiers L.-H."/>
            <person name="Turgeon B."/>
            <person name="Goodwin S."/>
            <person name="Spatafora J."/>
            <person name="Crous P."/>
            <person name="Grigoriev I."/>
        </authorList>
    </citation>
    <scope>NUCLEOTIDE SEQUENCE</scope>
    <source>
        <strain evidence="1">CBS 122681</strain>
    </source>
</reference>
<evidence type="ECO:0000313" key="2">
    <source>
        <dbReference type="Proteomes" id="UP000799324"/>
    </source>
</evidence>
<name>A0A6A6TCA8_9PLEO</name>